<reference evidence="2 3" key="2">
    <citation type="submission" date="2009-03" db="EMBL/GenBank/DDBJ databases">
        <title>Draft genome sequence of Coprococcus comes (ATCC 27758).</title>
        <authorList>
            <person name="Sudarsanam P."/>
            <person name="Ley R."/>
            <person name="Guruge J."/>
            <person name="Turnbaugh P.J."/>
            <person name="Mahowald M."/>
            <person name="Liep D."/>
            <person name="Gordon J."/>
        </authorList>
    </citation>
    <scope>NUCLEOTIDE SEQUENCE [LARGE SCALE GENOMIC DNA]</scope>
    <source>
        <strain evidence="2 3">ATCC 27758</strain>
    </source>
</reference>
<feature type="compositionally biased region" description="Basic and acidic residues" evidence="1">
    <location>
        <begin position="27"/>
        <end position="38"/>
    </location>
</feature>
<comment type="caution">
    <text evidence="2">The sequence shown here is derived from an EMBL/GenBank/DDBJ whole genome shotgun (WGS) entry which is preliminary data.</text>
</comment>
<protein>
    <submittedName>
        <fullName evidence="2">Uncharacterized protein</fullName>
    </submittedName>
</protein>
<dbReference type="AlphaFoldDB" id="C0B9X5"/>
<reference evidence="2 3" key="1">
    <citation type="submission" date="2009-02" db="EMBL/GenBank/DDBJ databases">
        <authorList>
            <person name="Fulton L."/>
            <person name="Clifton S."/>
            <person name="Fulton B."/>
            <person name="Xu J."/>
            <person name="Minx P."/>
            <person name="Pepin K.H."/>
            <person name="Johnson M."/>
            <person name="Bhonagiri V."/>
            <person name="Nash W.E."/>
            <person name="Mardis E.R."/>
            <person name="Wilson R.K."/>
        </authorList>
    </citation>
    <scope>NUCLEOTIDE SEQUENCE [LARGE SCALE GENOMIC DNA]</scope>
    <source>
        <strain evidence="2 3">ATCC 27758</strain>
    </source>
</reference>
<organism evidence="2 3">
    <name type="scientific">Coprococcus comes ATCC 27758</name>
    <dbReference type="NCBI Taxonomy" id="470146"/>
    <lineage>
        <taxon>Bacteria</taxon>
        <taxon>Bacillati</taxon>
        <taxon>Bacillota</taxon>
        <taxon>Clostridia</taxon>
        <taxon>Lachnospirales</taxon>
        <taxon>Lachnospiraceae</taxon>
        <taxon>Coprococcus</taxon>
    </lineage>
</organism>
<proteinExistence type="predicted"/>
<gene>
    <name evidence="2" type="ORF">COPCOM_01953</name>
</gene>
<feature type="compositionally biased region" description="Low complexity" evidence="1">
    <location>
        <begin position="1"/>
        <end position="10"/>
    </location>
</feature>
<evidence type="ECO:0000313" key="3">
    <source>
        <dbReference type="Proteomes" id="UP000003793"/>
    </source>
</evidence>
<evidence type="ECO:0000256" key="1">
    <source>
        <dbReference type="SAM" id="MobiDB-lite"/>
    </source>
</evidence>
<dbReference type="HOGENOM" id="CLU_3134522_0_0_9"/>
<dbReference type="Proteomes" id="UP000003793">
    <property type="component" value="Unassembled WGS sequence"/>
</dbReference>
<sequence length="49" mass="5097">MGEWGSWEVGVEGGRFSGNPVSGADSECNREVTGKEAESGGTGQIRPEI</sequence>
<accession>C0B9X5</accession>
<dbReference type="EMBL" id="ABVR01000040">
    <property type="protein sequence ID" value="EEG90077.1"/>
    <property type="molecule type" value="Genomic_DNA"/>
</dbReference>
<evidence type="ECO:0000313" key="2">
    <source>
        <dbReference type="EMBL" id="EEG90077.1"/>
    </source>
</evidence>
<feature type="region of interest" description="Disordered" evidence="1">
    <location>
        <begin position="1"/>
        <end position="49"/>
    </location>
</feature>
<name>C0B9X5_9FIRM</name>